<dbReference type="AlphaFoldDB" id="A0A098E6S7"/>
<dbReference type="Gene3D" id="3.40.50.150">
    <property type="entry name" value="Vaccinia Virus protein VP39"/>
    <property type="match status" value="1"/>
</dbReference>
<evidence type="ECO:0000313" key="5">
    <source>
        <dbReference type="EMBL" id="CEG11166.1"/>
    </source>
</evidence>
<comment type="similarity">
    <text evidence="1">Belongs to the N(4)/N(6)-methyltransferase family.</text>
</comment>
<dbReference type="PRINTS" id="PR00508">
    <property type="entry name" value="S21N4MTFRASE"/>
</dbReference>
<dbReference type="InterPro" id="IPR002052">
    <property type="entry name" value="DNA_methylase_N6_adenine_CS"/>
</dbReference>
<feature type="domain" description="DNA methylase N-4/N-6" evidence="4">
    <location>
        <begin position="23"/>
        <end position="235"/>
    </location>
</feature>
<proteinExistence type="inferred from homology"/>
<dbReference type="GO" id="GO:0003677">
    <property type="term" value="F:DNA binding"/>
    <property type="evidence" value="ECO:0007669"/>
    <property type="project" value="InterPro"/>
</dbReference>
<evidence type="ECO:0000256" key="2">
    <source>
        <dbReference type="ARBA" id="ARBA00022603"/>
    </source>
</evidence>
<dbReference type="GO" id="GO:0005737">
    <property type="term" value="C:cytoplasm"/>
    <property type="evidence" value="ECO:0007669"/>
    <property type="project" value="TreeGrafter"/>
</dbReference>
<dbReference type="GO" id="GO:0009007">
    <property type="term" value="F:site-specific DNA-methyltransferase (adenine-specific) activity"/>
    <property type="evidence" value="ECO:0007669"/>
    <property type="project" value="TreeGrafter"/>
</dbReference>
<dbReference type="EMBL" id="CCXY01000031">
    <property type="protein sequence ID" value="CEG11166.1"/>
    <property type="molecule type" value="Genomic_DNA"/>
</dbReference>
<keyword evidence="3 5" id="KW-0808">Transferase</keyword>
<dbReference type="InterPro" id="IPR001091">
    <property type="entry name" value="RM_Methyltransferase"/>
</dbReference>
<sequence length="266" mass="31249">MEVNKVYLGECIEIMKKFPDKCVDLLFADPPFNIGIKYDVYNDNMQYMEYYEWSEKWIKEAYRLLKDNSSIYVAIGDEFAAEINLILKRTGFYFRNWIVWYYTFGQNQRKKFNRSHTHILYFAKSKEKFTFNDKSIRVPSARQLIYKDKRANPLGKIPDDVWQFPRVCGTFKERIGGHPCQMPEDLLELIIKTSSNEGDLVLDPFGGTGTTAAVAKKFKRNFTTIEISEEYCILISKRLAGKVAEIKRNDENELKNQKILFNTTEK</sequence>
<keyword evidence="2 5" id="KW-0489">Methyltransferase</keyword>
<accession>A0A098E6S7</accession>
<evidence type="ECO:0000256" key="1">
    <source>
        <dbReference type="ARBA" id="ARBA00006594"/>
    </source>
</evidence>
<reference evidence="5" key="1">
    <citation type="submission" date="2014-09" db="EMBL/GenBank/DDBJ databases">
        <authorList>
            <person name="Probst J Alexander"/>
        </authorList>
    </citation>
    <scope>NUCLEOTIDE SEQUENCE</scope>
</reference>
<dbReference type="InterPro" id="IPR029063">
    <property type="entry name" value="SAM-dependent_MTases_sf"/>
</dbReference>
<evidence type="ECO:0000256" key="3">
    <source>
        <dbReference type="ARBA" id="ARBA00022679"/>
    </source>
</evidence>
<gene>
    <name evidence="5" type="ORF">MSIBF_A1260001</name>
</gene>
<evidence type="ECO:0000259" key="4">
    <source>
        <dbReference type="Pfam" id="PF01555"/>
    </source>
</evidence>
<dbReference type="Pfam" id="PF01555">
    <property type="entry name" value="N6_N4_Mtase"/>
    <property type="match status" value="1"/>
</dbReference>
<dbReference type="PANTHER" id="PTHR13370">
    <property type="entry name" value="RNA METHYLASE-RELATED"/>
    <property type="match status" value="1"/>
</dbReference>
<name>A0A098E6S7_9ZZZZ</name>
<protein>
    <submittedName>
        <fullName evidence="5">Adenine-specific methyltransferase</fullName>
    </submittedName>
</protein>
<dbReference type="InterPro" id="IPR002941">
    <property type="entry name" value="DNA_methylase_N4/N6"/>
</dbReference>
<organism evidence="5">
    <name type="scientific">groundwater metagenome</name>
    <dbReference type="NCBI Taxonomy" id="717931"/>
    <lineage>
        <taxon>unclassified sequences</taxon>
        <taxon>metagenomes</taxon>
        <taxon>ecological metagenomes</taxon>
    </lineage>
</organism>
<dbReference type="GO" id="GO:0008170">
    <property type="term" value="F:N-methyltransferase activity"/>
    <property type="evidence" value="ECO:0007669"/>
    <property type="project" value="InterPro"/>
</dbReference>
<dbReference type="GO" id="GO:0032259">
    <property type="term" value="P:methylation"/>
    <property type="evidence" value="ECO:0007669"/>
    <property type="project" value="UniProtKB-KW"/>
</dbReference>
<dbReference type="PROSITE" id="PS00092">
    <property type="entry name" value="N6_MTASE"/>
    <property type="match status" value="1"/>
</dbReference>
<dbReference type="PANTHER" id="PTHR13370:SF3">
    <property type="entry name" value="TRNA (GUANINE(10)-N2)-METHYLTRANSFERASE HOMOLOG"/>
    <property type="match status" value="1"/>
</dbReference>
<dbReference type="SUPFAM" id="SSF53335">
    <property type="entry name" value="S-adenosyl-L-methionine-dependent methyltransferases"/>
    <property type="match status" value="1"/>
</dbReference>